<comment type="catalytic activity">
    <reaction evidence="8">
        <text>3'-dephospho-CoA + ATP = ADP + CoA + H(+)</text>
        <dbReference type="Rhea" id="RHEA:18245"/>
        <dbReference type="ChEBI" id="CHEBI:15378"/>
        <dbReference type="ChEBI" id="CHEBI:30616"/>
        <dbReference type="ChEBI" id="CHEBI:57287"/>
        <dbReference type="ChEBI" id="CHEBI:57328"/>
        <dbReference type="ChEBI" id="CHEBI:456216"/>
        <dbReference type="EC" id="2.7.1.24"/>
    </reaction>
</comment>
<dbReference type="UniPathway" id="UPA00241">
    <property type="reaction ID" value="UER00356"/>
</dbReference>
<evidence type="ECO:0000256" key="9">
    <source>
        <dbReference type="NCBIfam" id="TIGR00152"/>
    </source>
</evidence>
<dbReference type="HAMAP" id="MF_00376">
    <property type="entry name" value="Dephospho_CoA_kinase"/>
    <property type="match status" value="1"/>
</dbReference>
<protein>
    <recommendedName>
        <fullName evidence="8 9">Dephospho-CoA kinase</fullName>
        <ecNumber evidence="8 9">2.7.1.24</ecNumber>
    </recommendedName>
    <alternativeName>
        <fullName evidence="8">Dephosphocoenzyme A kinase</fullName>
    </alternativeName>
</protein>
<dbReference type="InterPro" id="IPR001977">
    <property type="entry name" value="Depp_CoAkinase"/>
</dbReference>
<dbReference type="PANTHER" id="PTHR10695">
    <property type="entry name" value="DEPHOSPHO-COA KINASE-RELATED"/>
    <property type="match status" value="1"/>
</dbReference>
<keyword evidence="6 8" id="KW-0067">ATP-binding</keyword>
<keyword evidence="3 8" id="KW-0808">Transferase</keyword>
<dbReference type="InterPro" id="IPR027417">
    <property type="entry name" value="P-loop_NTPase"/>
</dbReference>
<dbReference type="RefSeq" id="WP_182845981.1">
    <property type="nucleotide sequence ID" value="NZ_BAAALP010000043.1"/>
</dbReference>
<evidence type="ECO:0000256" key="6">
    <source>
        <dbReference type="ARBA" id="ARBA00022840"/>
    </source>
</evidence>
<dbReference type="EC" id="2.7.1.24" evidence="8 9"/>
<feature type="binding site" evidence="8">
    <location>
        <begin position="11"/>
        <end position="16"/>
    </location>
    <ligand>
        <name>ATP</name>
        <dbReference type="ChEBI" id="CHEBI:30616"/>
    </ligand>
</feature>
<evidence type="ECO:0000256" key="4">
    <source>
        <dbReference type="ARBA" id="ARBA00022741"/>
    </source>
</evidence>
<comment type="subcellular location">
    <subcellularLocation>
        <location evidence="8">Cytoplasm</location>
    </subcellularLocation>
</comment>
<gene>
    <name evidence="8" type="primary">coaE</name>
    <name evidence="10" type="ORF">HNR61_005500</name>
</gene>
<dbReference type="Proteomes" id="UP000572680">
    <property type="component" value="Unassembled WGS sequence"/>
</dbReference>
<reference evidence="10 11" key="1">
    <citation type="submission" date="2020-08" db="EMBL/GenBank/DDBJ databases">
        <title>Genomic Encyclopedia of Type Strains, Phase IV (KMG-IV): sequencing the most valuable type-strain genomes for metagenomic binning, comparative biology and taxonomic classification.</title>
        <authorList>
            <person name="Goeker M."/>
        </authorList>
    </citation>
    <scope>NUCLEOTIDE SEQUENCE [LARGE SCALE GENOMIC DNA]</scope>
    <source>
        <strain evidence="10 11">DSM 44197</strain>
    </source>
</reference>
<keyword evidence="5 8" id="KW-0418">Kinase</keyword>
<keyword evidence="2 8" id="KW-0963">Cytoplasm</keyword>
<dbReference type="AlphaFoldDB" id="A0A7W3QNQ6"/>
<dbReference type="NCBIfam" id="NF002879">
    <property type="entry name" value="PRK03333.1"/>
    <property type="match status" value="1"/>
</dbReference>
<dbReference type="PANTHER" id="PTHR10695:SF46">
    <property type="entry name" value="BIFUNCTIONAL COENZYME A SYNTHASE-RELATED"/>
    <property type="match status" value="1"/>
</dbReference>
<dbReference type="NCBIfam" id="TIGR00152">
    <property type="entry name" value="dephospho-CoA kinase"/>
    <property type="match status" value="1"/>
</dbReference>
<keyword evidence="4 8" id="KW-0547">Nucleotide-binding</keyword>
<proteinExistence type="inferred from homology"/>
<dbReference type="Gene3D" id="3.40.50.300">
    <property type="entry name" value="P-loop containing nucleotide triphosphate hydrolases"/>
    <property type="match status" value="1"/>
</dbReference>
<dbReference type="FunFam" id="3.40.50.300:FF:000991">
    <property type="entry name" value="Dephospho-CoA kinase"/>
    <property type="match status" value="1"/>
</dbReference>
<dbReference type="PROSITE" id="PS51219">
    <property type="entry name" value="DPCK"/>
    <property type="match status" value="1"/>
</dbReference>
<dbReference type="GO" id="GO:0005737">
    <property type="term" value="C:cytoplasm"/>
    <property type="evidence" value="ECO:0007669"/>
    <property type="project" value="UniProtKB-SubCell"/>
</dbReference>
<comment type="similarity">
    <text evidence="1 8">Belongs to the CoaE family.</text>
</comment>
<dbReference type="EMBL" id="JACJIA010000007">
    <property type="protein sequence ID" value="MBA8953847.1"/>
    <property type="molecule type" value="Genomic_DNA"/>
</dbReference>
<dbReference type="GO" id="GO:0005524">
    <property type="term" value="F:ATP binding"/>
    <property type="evidence" value="ECO:0007669"/>
    <property type="project" value="UniProtKB-UniRule"/>
</dbReference>
<keyword evidence="11" id="KW-1185">Reference proteome</keyword>
<dbReference type="CDD" id="cd02022">
    <property type="entry name" value="DPCK"/>
    <property type="match status" value="1"/>
</dbReference>
<comment type="function">
    <text evidence="8">Catalyzes the phosphorylation of the 3'-hydroxyl group of dephosphocoenzyme A to form coenzyme A.</text>
</comment>
<dbReference type="Pfam" id="PF01121">
    <property type="entry name" value="CoaE"/>
    <property type="match status" value="1"/>
</dbReference>
<organism evidence="10 11">
    <name type="scientific">Actinomadura namibiensis</name>
    <dbReference type="NCBI Taxonomy" id="182080"/>
    <lineage>
        <taxon>Bacteria</taxon>
        <taxon>Bacillati</taxon>
        <taxon>Actinomycetota</taxon>
        <taxon>Actinomycetes</taxon>
        <taxon>Streptosporangiales</taxon>
        <taxon>Thermomonosporaceae</taxon>
        <taxon>Actinomadura</taxon>
    </lineage>
</organism>
<evidence type="ECO:0000256" key="5">
    <source>
        <dbReference type="ARBA" id="ARBA00022777"/>
    </source>
</evidence>
<comment type="caution">
    <text evidence="10">The sequence shown here is derived from an EMBL/GenBank/DDBJ whole genome shotgun (WGS) entry which is preliminary data.</text>
</comment>
<dbReference type="GO" id="GO:0015937">
    <property type="term" value="P:coenzyme A biosynthetic process"/>
    <property type="evidence" value="ECO:0007669"/>
    <property type="project" value="UniProtKB-UniRule"/>
</dbReference>
<evidence type="ECO:0000256" key="8">
    <source>
        <dbReference type="HAMAP-Rule" id="MF_00376"/>
    </source>
</evidence>
<comment type="pathway">
    <text evidence="8">Cofactor biosynthesis; coenzyme A biosynthesis; CoA from (R)-pantothenate: step 5/5.</text>
</comment>
<evidence type="ECO:0000256" key="1">
    <source>
        <dbReference type="ARBA" id="ARBA00009018"/>
    </source>
</evidence>
<evidence type="ECO:0000256" key="2">
    <source>
        <dbReference type="ARBA" id="ARBA00022490"/>
    </source>
</evidence>
<evidence type="ECO:0000313" key="11">
    <source>
        <dbReference type="Proteomes" id="UP000572680"/>
    </source>
</evidence>
<keyword evidence="7 8" id="KW-0173">Coenzyme A biosynthesis</keyword>
<dbReference type="SUPFAM" id="SSF52540">
    <property type="entry name" value="P-loop containing nucleoside triphosphate hydrolases"/>
    <property type="match status" value="1"/>
</dbReference>
<evidence type="ECO:0000313" key="10">
    <source>
        <dbReference type="EMBL" id="MBA8953847.1"/>
    </source>
</evidence>
<accession>A0A7W3QNQ6</accession>
<sequence length="199" mass="21082">MLKVGLTGGIGSGKSEVAARLAAHGAVVIDADGIAREVVEPGTPGLAAVVAEFGEQVLLPGGGMDRERVGKIVFSDPDRLKALNAIVHPLVGERMQQLMDAAPDDAIVVYDVPLLTENGLAEMYDVVVVVDVPVETQLERLTGRRGMSEHDARARIAAQATREQRRAVAHHVIDNSGSLAALRERVDALWDELTAAAGR</sequence>
<evidence type="ECO:0000256" key="3">
    <source>
        <dbReference type="ARBA" id="ARBA00022679"/>
    </source>
</evidence>
<evidence type="ECO:0000256" key="7">
    <source>
        <dbReference type="ARBA" id="ARBA00022993"/>
    </source>
</evidence>
<name>A0A7W3QNQ6_ACTNM</name>
<dbReference type="GO" id="GO:0004140">
    <property type="term" value="F:dephospho-CoA kinase activity"/>
    <property type="evidence" value="ECO:0007669"/>
    <property type="project" value="UniProtKB-UniRule"/>
</dbReference>